<dbReference type="InterPro" id="IPR050122">
    <property type="entry name" value="RTK"/>
</dbReference>
<evidence type="ECO:0000259" key="1">
    <source>
        <dbReference type="PROSITE" id="PS50011"/>
    </source>
</evidence>
<dbReference type="Pfam" id="PF07714">
    <property type="entry name" value="PK_Tyr_Ser-Thr"/>
    <property type="match status" value="1"/>
</dbReference>
<dbReference type="WBParaSite" id="HNAJ_0000428101-mRNA-1">
    <property type="protein sequence ID" value="HNAJ_0000428101-mRNA-1"/>
    <property type="gene ID" value="HNAJ_0000428101"/>
</dbReference>
<evidence type="ECO:0000313" key="2">
    <source>
        <dbReference type="EMBL" id="VDO00139.1"/>
    </source>
</evidence>
<dbReference type="SUPFAM" id="SSF56112">
    <property type="entry name" value="Protein kinase-like (PK-like)"/>
    <property type="match status" value="1"/>
</dbReference>
<dbReference type="InterPro" id="IPR011009">
    <property type="entry name" value="Kinase-like_dom_sf"/>
</dbReference>
<dbReference type="GO" id="GO:0005524">
    <property type="term" value="F:ATP binding"/>
    <property type="evidence" value="ECO:0007669"/>
    <property type="project" value="InterPro"/>
</dbReference>
<dbReference type="GO" id="GO:0007169">
    <property type="term" value="P:cell surface receptor protein tyrosine kinase signaling pathway"/>
    <property type="evidence" value="ECO:0007669"/>
    <property type="project" value="TreeGrafter"/>
</dbReference>
<evidence type="ECO:0000313" key="4">
    <source>
        <dbReference type="WBParaSite" id="HNAJ_0000428101-mRNA-1"/>
    </source>
</evidence>
<dbReference type="InterPro" id="IPR001245">
    <property type="entry name" value="Ser-Thr/Tyr_kinase_cat_dom"/>
</dbReference>
<dbReference type="PANTHER" id="PTHR24416">
    <property type="entry name" value="TYROSINE-PROTEIN KINASE RECEPTOR"/>
    <property type="match status" value="1"/>
</dbReference>
<reference evidence="4" key="1">
    <citation type="submission" date="2017-02" db="UniProtKB">
        <authorList>
            <consortium name="WormBaseParasite"/>
        </authorList>
    </citation>
    <scope>IDENTIFICATION</scope>
</reference>
<dbReference type="OrthoDB" id="28230at2759"/>
<dbReference type="InterPro" id="IPR000719">
    <property type="entry name" value="Prot_kinase_dom"/>
</dbReference>
<accession>A0A0R3TB42</accession>
<evidence type="ECO:0000313" key="3">
    <source>
        <dbReference type="Proteomes" id="UP000278807"/>
    </source>
</evidence>
<reference evidence="2 3" key="2">
    <citation type="submission" date="2018-11" db="EMBL/GenBank/DDBJ databases">
        <authorList>
            <consortium name="Pathogen Informatics"/>
        </authorList>
    </citation>
    <scope>NUCLEOTIDE SEQUENCE [LARGE SCALE GENOMIC DNA]</scope>
</reference>
<proteinExistence type="predicted"/>
<feature type="domain" description="Protein kinase" evidence="1">
    <location>
        <begin position="1"/>
        <end position="102"/>
    </location>
</feature>
<dbReference type="SMART" id="SM00219">
    <property type="entry name" value="TyrKc"/>
    <property type="match status" value="1"/>
</dbReference>
<dbReference type="PANTHER" id="PTHR24416:SF611">
    <property type="entry name" value="TYROSINE-PROTEIN KINASE TRANSMEMBRANE RECEPTOR ROR"/>
    <property type="match status" value="1"/>
</dbReference>
<protein>
    <submittedName>
        <fullName evidence="4">Protein kinase domain-containing protein</fullName>
    </submittedName>
</protein>
<dbReference type="PROSITE" id="PS50011">
    <property type="entry name" value="PROTEIN_KINASE_DOM"/>
    <property type="match status" value="1"/>
</dbReference>
<dbReference type="AlphaFoldDB" id="A0A0R3TB42"/>
<dbReference type="GO" id="GO:0005886">
    <property type="term" value="C:plasma membrane"/>
    <property type="evidence" value="ECO:0007669"/>
    <property type="project" value="TreeGrafter"/>
</dbReference>
<dbReference type="Gene3D" id="1.10.510.10">
    <property type="entry name" value="Transferase(Phosphotransferase) domain 1"/>
    <property type="match status" value="1"/>
</dbReference>
<dbReference type="Proteomes" id="UP000278807">
    <property type="component" value="Unassembled WGS sequence"/>
</dbReference>
<dbReference type="InterPro" id="IPR020635">
    <property type="entry name" value="Tyr_kinase_cat_dom"/>
</dbReference>
<dbReference type="EMBL" id="UZAE01002910">
    <property type="protein sequence ID" value="VDO00139.1"/>
    <property type="molecule type" value="Genomic_DNA"/>
</dbReference>
<dbReference type="FunFam" id="1.10.510.10:FF:001927">
    <property type="entry name" value="Receptor protein-tyrosine kinase"/>
    <property type="match status" value="1"/>
</dbReference>
<dbReference type="GO" id="GO:0043235">
    <property type="term" value="C:receptor complex"/>
    <property type="evidence" value="ECO:0007669"/>
    <property type="project" value="TreeGrafter"/>
</dbReference>
<organism evidence="4">
    <name type="scientific">Rodentolepis nana</name>
    <name type="common">Dwarf tapeworm</name>
    <name type="synonym">Hymenolepis nana</name>
    <dbReference type="NCBI Taxonomy" id="102285"/>
    <lineage>
        <taxon>Eukaryota</taxon>
        <taxon>Metazoa</taxon>
        <taxon>Spiralia</taxon>
        <taxon>Lophotrochozoa</taxon>
        <taxon>Platyhelminthes</taxon>
        <taxon>Cestoda</taxon>
        <taxon>Eucestoda</taxon>
        <taxon>Cyclophyllidea</taxon>
        <taxon>Hymenolepididae</taxon>
        <taxon>Rodentolepis</taxon>
    </lineage>
</organism>
<keyword evidence="3" id="KW-1185">Reference proteome</keyword>
<dbReference type="PRINTS" id="PR00109">
    <property type="entry name" value="TYRKINASE"/>
</dbReference>
<dbReference type="STRING" id="102285.A0A0R3TB42"/>
<sequence>LQGSKFPIKWTAPEAAYHCQFTIKSDVWSFGVVMYEIVTHGQEPFPSMTTMETLDQVNNGYRMPRPPTCPIQIYEQMLQCWDAIPSSRPTFVELLDYFNRYTFENASPDEIDGSACDGRFRRRAGYPYMGSPARFTPVNLAM</sequence>
<dbReference type="GO" id="GO:0004714">
    <property type="term" value="F:transmembrane receptor protein tyrosine kinase activity"/>
    <property type="evidence" value="ECO:0007669"/>
    <property type="project" value="TreeGrafter"/>
</dbReference>
<name>A0A0R3TB42_RODNA</name>
<gene>
    <name evidence="2" type="ORF">HNAJ_LOCUS4279</name>
</gene>